<dbReference type="Proteomes" id="UP000005801">
    <property type="component" value="Unassembled WGS sequence"/>
</dbReference>
<feature type="domain" description="CzcB-like barrel-sandwich hybrid" evidence="5">
    <location>
        <begin position="81"/>
        <end position="207"/>
    </location>
</feature>
<dbReference type="Pfam" id="PF25989">
    <property type="entry name" value="YknX_C"/>
    <property type="match status" value="1"/>
</dbReference>
<feature type="chain" id="PRO_5002697620" evidence="3">
    <location>
        <begin position="27"/>
        <end position="396"/>
    </location>
</feature>
<dbReference type="Gene3D" id="1.10.287.470">
    <property type="entry name" value="Helix hairpin bin"/>
    <property type="match status" value="1"/>
</dbReference>
<dbReference type="Gene3D" id="2.40.50.100">
    <property type="match status" value="1"/>
</dbReference>
<comment type="caution">
    <text evidence="7">The sequence shown here is derived from an EMBL/GenBank/DDBJ whole genome shotgun (WGS) entry which is preliminary data.</text>
</comment>
<feature type="domain" description="CusB-like beta-barrel" evidence="4">
    <location>
        <begin position="215"/>
        <end position="291"/>
    </location>
</feature>
<dbReference type="PROSITE" id="PS51257">
    <property type="entry name" value="PROKAR_LIPOPROTEIN"/>
    <property type="match status" value="1"/>
</dbReference>
<dbReference type="InterPro" id="IPR058792">
    <property type="entry name" value="Beta-barrel_RND_2"/>
</dbReference>
<dbReference type="GO" id="GO:1990281">
    <property type="term" value="C:efflux pump complex"/>
    <property type="evidence" value="ECO:0007669"/>
    <property type="project" value="TreeGrafter"/>
</dbReference>
<dbReference type="eggNOG" id="COG0845">
    <property type="taxonomic scope" value="Bacteria"/>
</dbReference>
<evidence type="ECO:0000313" key="8">
    <source>
        <dbReference type="Proteomes" id="UP000005801"/>
    </source>
</evidence>
<feature type="domain" description="YknX-like C-terminal permuted SH3-like" evidence="6">
    <location>
        <begin position="298"/>
        <end position="361"/>
    </location>
</feature>
<accession>A6G7K0</accession>
<dbReference type="Pfam" id="PF25954">
    <property type="entry name" value="Beta-barrel_RND_2"/>
    <property type="match status" value="1"/>
</dbReference>
<dbReference type="Gene3D" id="2.40.420.20">
    <property type="match status" value="1"/>
</dbReference>
<feature type="signal peptide" evidence="3">
    <location>
        <begin position="1"/>
        <end position="26"/>
    </location>
</feature>
<dbReference type="EMBL" id="ABCS01000034">
    <property type="protein sequence ID" value="EDM78209.1"/>
    <property type="molecule type" value="Genomic_DNA"/>
</dbReference>
<evidence type="ECO:0000256" key="2">
    <source>
        <dbReference type="SAM" id="MobiDB-lite"/>
    </source>
</evidence>
<protein>
    <submittedName>
        <fullName evidence="7">Membrane fusion protein</fullName>
    </submittedName>
</protein>
<evidence type="ECO:0000256" key="1">
    <source>
        <dbReference type="ARBA" id="ARBA00009477"/>
    </source>
</evidence>
<keyword evidence="3" id="KW-0732">Signal</keyword>
<dbReference type="AlphaFoldDB" id="A6G7K0"/>
<dbReference type="STRING" id="391625.PPSIR1_00710"/>
<feature type="region of interest" description="Disordered" evidence="2">
    <location>
        <begin position="29"/>
        <end position="51"/>
    </location>
</feature>
<comment type="similarity">
    <text evidence="1">Belongs to the membrane fusion protein (MFP) (TC 8.A.1) family.</text>
</comment>
<organism evidence="7 8">
    <name type="scientific">Plesiocystis pacifica SIR-1</name>
    <dbReference type="NCBI Taxonomy" id="391625"/>
    <lineage>
        <taxon>Bacteria</taxon>
        <taxon>Pseudomonadati</taxon>
        <taxon>Myxococcota</taxon>
        <taxon>Polyangia</taxon>
        <taxon>Nannocystales</taxon>
        <taxon>Nannocystaceae</taxon>
        <taxon>Plesiocystis</taxon>
    </lineage>
</organism>
<feature type="compositionally biased region" description="Gly residues" evidence="2">
    <location>
        <begin position="30"/>
        <end position="42"/>
    </location>
</feature>
<feature type="region of interest" description="Disordered" evidence="2">
    <location>
        <begin position="367"/>
        <end position="396"/>
    </location>
</feature>
<gene>
    <name evidence="7" type="ORF">PPSIR1_00710</name>
</gene>
<dbReference type="InterPro" id="IPR058637">
    <property type="entry name" value="YknX-like_C"/>
</dbReference>
<dbReference type="PANTHER" id="PTHR30469:SF38">
    <property type="entry name" value="HLYD FAMILY SECRETION PROTEIN"/>
    <property type="match status" value="1"/>
</dbReference>
<feature type="compositionally biased region" description="Basic and acidic residues" evidence="2">
    <location>
        <begin position="367"/>
        <end position="387"/>
    </location>
</feature>
<evidence type="ECO:0000313" key="7">
    <source>
        <dbReference type="EMBL" id="EDM78209.1"/>
    </source>
</evidence>
<reference evidence="7 8" key="1">
    <citation type="submission" date="2007-06" db="EMBL/GenBank/DDBJ databases">
        <authorList>
            <person name="Shimkets L."/>
            <person name="Ferriera S."/>
            <person name="Johnson J."/>
            <person name="Kravitz S."/>
            <person name="Beeson K."/>
            <person name="Sutton G."/>
            <person name="Rogers Y.-H."/>
            <person name="Friedman R."/>
            <person name="Frazier M."/>
            <person name="Venter J.C."/>
        </authorList>
    </citation>
    <scope>NUCLEOTIDE SEQUENCE [LARGE SCALE GENOMIC DNA]</scope>
    <source>
        <strain evidence="7 8">SIR-1</strain>
    </source>
</reference>
<evidence type="ECO:0000256" key="3">
    <source>
        <dbReference type="SAM" id="SignalP"/>
    </source>
</evidence>
<dbReference type="GO" id="GO:0015562">
    <property type="term" value="F:efflux transmembrane transporter activity"/>
    <property type="evidence" value="ECO:0007669"/>
    <property type="project" value="TreeGrafter"/>
</dbReference>
<dbReference type="SUPFAM" id="SSF111369">
    <property type="entry name" value="HlyD-like secretion proteins"/>
    <property type="match status" value="1"/>
</dbReference>
<dbReference type="OrthoDB" id="5409683at2"/>
<evidence type="ECO:0000259" key="4">
    <source>
        <dbReference type="Pfam" id="PF25954"/>
    </source>
</evidence>
<dbReference type="InterPro" id="IPR006143">
    <property type="entry name" value="RND_pump_MFP"/>
</dbReference>
<dbReference type="PANTHER" id="PTHR30469">
    <property type="entry name" value="MULTIDRUG RESISTANCE PROTEIN MDTA"/>
    <property type="match status" value="1"/>
</dbReference>
<dbReference type="RefSeq" id="WP_006972695.1">
    <property type="nucleotide sequence ID" value="NZ_ABCS01000034.1"/>
</dbReference>
<proteinExistence type="inferred from homology"/>
<sequence>MHRSLSVTRLALGSALLALCLSSSLACEGGPPGSRGGPGGQEGPMEEPEERATPVLLATVAKGTIEGKIRAASTIEAEMQVTVHAESTGRVTSLALEEGDAVERGQTLARIRRDAQSSSVDRANKGLVNAQREYDRVAELYAKGIASQSELDTAENNLELAKLDKRDRRRDLANTTVVAPFDGIITQRFVDEGGFVGSGNQVFEITDFDTLVARVYVPERELDRIAVGQDAAIVGKAAKGREGVGQVKRIAPIVDATTGTVKVTIGLPAALSEGGKGFLPGMYAEVTLTTEVHADIPVLPKPALVYEEEQTFVFIAEGDRAKKVLVETGLANEDFVEVLSGIEAGATIIVAGQAGLKDGGLIEEVDAKGVKKEPEGDKVAGDGDAGPREGVAAKAG</sequence>
<evidence type="ECO:0000259" key="5">
    <source>
        <dbReference type="Pfam" id="PF25973"/>
    </source>
</evidence>
<dbReference type="Pfam" id="PF25973">
    <property type="entry name" value="BSH_CzcB"/>
    <property type="match status" value="1"/>
</dbReference>
<keyword evidence="8" id="KW-1185">Reference proteome</keyword>
<name>A6G7K0_9BACT</name>
<dbReference type="Gene3D" id="2.40.30.170">
    <property type="match status" value="1"/>
</dbReference>
<dbReference type="NCBIfam" id="TIGR01730">
    <property type="entry name" value="RND_mfp"/>
    <property type="match status" value="1"/>
</dbReference>
<dbReference type="InterPro" id="IPR058647">
    <property type="entry name" value="BSH_CzcB-like"/>
</dbReference>
<evidence type="ECO:0000259" key="6">
    <source>
        <dbReference type="Pfam" id="PF25989"/>
    </source>
</evidence>